<dbReference type="InterPro" id="IPR037121">
    <property type="entry name" value="Ribosomal_bL25_C"/>
</dbReference>
<dbReference type="NCBIfam" id="TIGR00731">
    <property type="entry name" value="bL25_bact_ctc"/>
    <property type="match status" value="1"/>
</dbReference>
<reference evidence="8 9" key="1">
    <citation type="journal article" date="2009" name="Proc. Natl. Acad. Sci. U.S.A.">
        <title>Convergent evolution of metabolic roles in bacterial co-symbionts of insects.</title>
        <authorList>
            <person name="McCutcheon J.P."/>
            <person name="McDonald B.R."/>
            <person name="Moran N.A."/>
        </authorList>
    </citation>
    <scope>NUCLEOTIDE SEQUENCE [LARGE SCALE GENOMIC DNA]</scope>
    <source>
        <strain evidence="8 9">SMDSEM</strain>
    </source>
</reference>
<keyword evidence="4" id="KW-0687">Ribonucleoprotein</keyword>
<dbReference type="Pfam" id="PF01386">
    <property type="entry name" value="Ribosomal_L25p"/>
    <property type="match status" value="1"/>
</dbReference>
<dbReference type="InterPro" id="IPR020930">
    <property type="entry name" value="Ribosomal_uL5_bac-type"/>
</dbReference>
<evidence type="ECO:0000256" key="1">
    <source>
        <dbReference type="ARBA" id="ARBA00022730"/>
    </source>
</evidence>
<evidence type="ECO:0000256" key="4">
    <source>
        <dbReference type="ARBA" id="ARBA00023274"/>
    </source>
</evidence>
<dbReference type="GO" id="GO:0008097">
    <property type="term" value="F:5S rRNA binding"/>
    <property type="evidence" value="ECO:0007669"/>
    <property type="project" value="InterPro"/>
</dbReference>
<evidence type="ECO:0000256" key="2">
    <source>
        <dbReference type="ARBA" id="ARBA00022884"/>
    </source>
</evidence>
<dbReference type="InterPro" id="IPR020056">
    <property type="entry name" value="Rbsml_bL25/Gln-tRNA_synth_N"/>
</dbReference>
<dbReference type="CDD" id="cd00495">
    <property type="entry name" value="Ribosomal_L25_TL5_CTC"/>
    <property type="match status" value="1"/>
</dbReference>
<gene>
    <name evidence="8" type="primary">rplY</name>
    <name evidence="8" type="ordered locus">SMDSEM_032</name>
</gene>
<evidence type="ECO:0000259" key="6">
    <source>
        <dbReference type="Pfam" id="PF01386"/>
    </source>
</evidence>
<dbReference type="Gene3D" id="2.170.120.20">
    <property type="entry name" value="Ribosomal protein L25, beta domain"/>
    <property type="match status" value="1"/>
</dbReference>
<dbReference type="InterPro" id="IPR011035">
    <property type="entry name" value="Ribosomal_bL25/Gln-tRNA_synth"/>
</dbReference>
<accession>C7LK00</accession>
<evidence type="ECO:0000313" key="8">
    <source>
        <dbReference type="EMBL" id="ACU52762.1"/>
    </source>
</evidence>
<dbReference type="GO" id="GO:0006412">
    <property type="term" value="P:translation"/>
    <property type="evidence" value="ECO:0007669"/>
    <property type="project" value="InterPro"/>
</dbReference>
<dbReference type="AlphaFoldDB" id="C7LK00"/>
<sequence length="199" mass="23790">MNNIINIQGEKIKKKSNRELRNSGYVPCVIYRKKKNITFSVLISTLKKNLLKMNYYKIYLKIKNYYKMEAILKEIQFHPITENVIHVDFYELKKKNKYTISIPLISEGHSIGVSKGGEYKLFLKKIKLKILKYFFLKKIFLNISNLEIGNNFYLKKIYNPKYILLHFKKEVIASVFPSRNLLKEVKLDEKKKEKEKNRN</sequence>
<feature type="domain" description="Large ribosomal subunit protein bL25 beta" evidence="7">
    <location>
        <begin position="98"/>
        <end position="177"/>
    </location>
</feature>
<dbReference type="GO" id="GO:0003735">
    <property type="term" value="F:structural constituent of ribosome"/>
    <property type="evidence" value="ECO:0007669"/>
    <property type="project" value="InterPro"/>
</dbReference>
<dbReference type="PANTHER" id="PTHR33284">
    <property type="entry name" value="RIBOSOMAL PROTEIN L25/GLN-TRNA SYNTHETASE, ANTI-CODON-BINDING DOMAIN-CONTAINING PROTEIN"/>
    <property type="match status" value="1"/>
</dbReference>
<evidence type="ECO:0000313" key="9">
    <source>
        <dbReference type="Proteomes" id="UP000008074"/>
    </source>
</evidence>
<dbReference type="STRING" id="595499.SMDSEM_032"/>
<feature type="domain" description="Large ribosomal subunit protein bL25 L25" evidence="6">
    <location>
        <begin position="11"/>
        <end position="89"/>
    </location>
</feature>
<dbReference type="HOGENOM" id="CLU_075939_2_1_10"/>
<dbReference type="KEGG" id="sms:SMDSEM_032"/>
<dbReference type="InterPro" id="IPR001021">
    <property type="entry name" value="Ribosomal_bL25_long"/>
</dbReference>
<name>C7LK00_KARMS</name>
<organism evidence="8 9">
    <name type="scientific">Karelsulcia muelleri (strain SMDSEM)</name>
    <name type="common">Sulcia muelleri</name>
    <dbReference type="NCBI Taxonomy" id="595499"/>
    <lineage>
        <taxon>Bacteria</taxon>
        <taxon>Pseudomonadati</taxon>
        <taxon>Bacteroidota</taxon>
        <taxon>Flavobacteriia</taxon>
        <taxon>Flavobacteriales</taxon>
        <taxon>Candidatus Karelsulcia</taxon>
    </lineage>
</organism>
<keyword evidence="2" id="KW-0694">RNA-binding</keyword>
<keyword evidence="1" id="KW-0699">rRNA-binding</keyword>
<evidence type="ECO:0000259" key="7">
    <source>
        <dbReference type="Pfam" id="PF14693"/>
    </source>
</evidence>
<dbReference type="GO" id="GO:0022625">
    <property type="term" value="C:cytosolic large ribosomal subunit"/>
    <property type="evidence" value="ECO:0007669"/>
    <property type="project" value="TreeGrafter"/>
</dbReference>
<dbReference type="SUPFAM" id="SSF50715">
    <property type="entry name" value="Ribosomal protein L25-like"/>
    <property type="match status" value="1"/>
</dbReference>
<protein>
    <recommendedName>
        <fullName evidence="5">50S ribosomal protein L25</fullName>
    </recommendedName>
</protein>
<evidence type="ECO:0000256" key="5">
    <source>
        <dbReference type="ARBA" id="ARBA00035479"/>
    </source>
</evidence>
<dbReference type="EMBL" id="CP001605">
    <property type="protein sequence ID" value="ACU52762.1"/>
    <property type="molecule type" value="Genomic_DNA"/>
</dbReference>
<dbReference type="PANTHER" id="PTHR33284:SF1">
    <property type="entry name" value="RIBOSOMAL PROTEIN L25_GLN-TRNA SYNTHETASE, ANTI-CODON-BINDING DOMAIN-CONTAINING PROTEIN"/>
    <property type="match status" value="1"/>
</dbReference>
<dbReference type="Pfam" id="PF14693">
    <property type="entry name" value="Ribosomal_TL5_C"/>
    <property type="match status" value="1"/>
</dbReference>
<dbReference type="InterPro" id="IPR029751">
    <property type="entry name" value="Ribosomal_L25_dom"/>
</dbReference>
<dbReference type="InterPro" id="IPR020057">
    <property type="entry name" value="Ribosomal_bL25_b-dom"/>
</dbReference>
<proteinExistence type="predicted"/>
<dbReference type="Gene3D" id="2.40.240.10">
    <property type="entry name" value="Ribosomal Protein L25, Chain P"/>
    <property type="match status" value="1"/>
</dbReference>
<evidence type="ECO:0000256" key="3">
    <source>
        <dbReference type="ARBA" id="ARBA00022980"/>
    </source>
</evidence>
<dbReference type="Proteomes" id="UP000008074">
    <property type="component" value="Chromosome"/>
</dbReference>
<keyword evidence="3 8" id="KW-0689">Ribosomal protein</keyword>